<reference evidence="1" key="1">
    <citation type="submission" date="2025-08" db="UniProtKB">
        <authorList>
            <consortium name="Ensembl"/>
        </authorList>
    </citation>
    <scope>IDENTIFICATION</scope>
</reference>
<dbReference type="AlphaFoldDB" id="A0A3Q3LR80"/>
<dbReference type="InParanoid" id="A0A3Q3LR80"/>
<organism evidence="1 2">
    <name type="scientific">Mastacembelus armatus</name>
    <name type="common">zig-zag eel</name>
    <dbReference type="NCBI Taxonomy" id="205130"/>
    <lineage>
        <taxon>Eukaryota</taxon>
        <taxon>Metazoa</taxon>
        <taxon>Chordata</taxon>
        <taxon>Craniata</taxon>
        <taxon>Vertebrata</taxon>
        <taxon>Euteleostomi</taxon>
        <taxon>Actinopterygii</taxon>
        <taxon>Neopterygii</taxon>
        <taxon>Teleostei</taxon>
        <taxon>Neoteleostei</taxon>
        <taxon>Acanthomorphata</taxon>
        <taxon>Anabantaria</taxon>
        <taxon>Synbranchiformes</taxon>
        <taxon>Mastacembelidae</taxon>
        <taxon>Mastacembelus</taxon>
    </lineage>
</organism>
<evidence type="ECO:0000313" key="1">
    <source>
        <dbReference type="Ensembl" id="ENSMAMP00000011869.2"/>
    </source>
</evidence>
<sequence>DPQQELQREPQQETLQQIAARTIQKAWERYVCREVFKYFKKLISHFNQRDPQSVLKTVNPREAELLDAAAGVFIRFRLGGINFPPNIYYKIFKYRPIADMCASSPKDYTQPGLKKPVAPQTNSGWPVIQEDRSGWYRRVENNSWRLFCCKVKNMSLGANKTMDFHYSKLQRQQDVGRWRKKRNTEWLKQIALLIGLWDHCIIFSSMLHTYAQKGFSKCAQHYAPAPNLPYCTLVLLQENTERLEHLKGHYIKI</sequence>
<name>A0A3Q3LR80_9TELE</name>
<reference evidence="1" key="2">
    <citation type="submission" date="2025-09" db="UniProtKB">
        <authorList>
            <consortium name="Ensembl"/>
        </authorList>
    </citation>
    <scope>IDENTIFICATION</scope>
</reference>
<protein>
    <submittedName>
        <fullName evidence="1">Uncharacterized protein</fullName>
    </submittedName>
</protein>
<dbReference type="PANTHER" id="PTHR33504:SF2">
    <property type="entry name" value="PROTEIN MFI"/>
    <property type="match status" value="1"/>
</dbReference>
<keyword evidence="2" id="KW-1185">Reference proteome</keyword>
<accession>A0A3Q3LR80</accession>
<evidence type="ECO:0000313" key="2">
    <source>
        <dbReference type="Proteomes" id="UP000261640"/>
    </source>
</evidence>
<dbReference type="Proteomes" id="UP000261640">
    <property type="component" value="Unplaced"/>
</dbReference>
<proteinExistence type="predicted"/>
<dbReference type="PANTHER" id="PTHR33504">
    <property type="entry name" value="NADH DEHYDROGENASE (UBIQUINONE) 1 BETA SUBCOMPLEX, 4"/>
    <property type="match status" value="1"/>
</dbReference>
<dbReference type="Ensembl" id="ENSMAMT00000012188.2">
    <property type="protein sequence ID" value="ENSMAMP00000011869.2"/>
    <property type="gene ID" value="ENSMAMG00000008024.2"/>
</dbReference>
<dbReference type="GeneTree" id="ENSGT00510000048394"/>